<accession>A0A9P6AL95</accession>
<evidence type="ECO:0000313" key="2">
    <source>
        <dbReference type="Proteomes" id="UP000886523"/>
    </source>
</evidence>
<comment type="caution">
    <text evidence="1">The sequence shown here is derived from an EMBL/GenBank/DDBJ whole genome shotgun (WGS) entry which is preliminary data.</text>
</comment>
<dbReference type="AlphaFoldDB" id="A0A9P6AL95"/>
<sequence>MDNIACELCECGFSMRSMADILLDGMGKIGVRTCSLVDLLSDGMDNVESCRSRSATNVWSLIDTLFGPLDTAALCKSGSPPPP</sequence>
<evidence type="ECO:0000313" key="1">
    <source>
        <dbReference type="EMBL" id="KAF9507791.1"/>
    </source>
</evidence>
<proteinExistence type="predicted"/>
<dbReference type="EMBL" id="MU129072">
    <property type="protein sequence ID" value="KAF9507791.1"/>
    <property type="molecule type" value="Genomic_DNA"/>
</dbReference>
<name>A0A9P6AL95_9AGAM</name>
<gene>
    <name evidence="1" type="ORF">BS47DRAFT_275092</name>
</gene>
<organism evidence="1 2">
    <name type="scientific">Hydnum rufescens UP504</name>
    <dbReference type="NCBI Taxonomy" id="1448309"/>
    <lineage>
        <taxon>Eukaryota</taxon>
        <taxon>Fungi</taxon>
        <taxon>Dikarya</taxon>
        <taxon>Basidiomycota</taxon>
        <taxon>Agaricomycotina</taxon>
        <taxon>Agaricomycetes</taxon>
        <taxon>Cantharellales</taxon>
        <taxon>Hydnaceae</taxon>
        <taxon>Hydnum</taxon>
    </lineage>
</organism>
<dbReference type="Proteomes" id="UP000886523">
    <property type="component" value="Unassembled WGS sequence"/>
</dbReference>
<protein>
    <submittedName>
        <fullName evidence="1">Uncharacterized protein</fullName>
    </submittedName>
</protein>
<reference evidence="1" key="1">
    <citation type="journal article" date="2020" name="Nat. Commun.">
        <title>Large-scale genome sequencing of mycorrhizal fungi provides insights into the early evolution of symbiotic traits.</title>
        <authorList>
            <person name="Miyauchi S."/>
            <person name="Kiss E."/>
            <person name="Kuo A."/>
            <person name="Drula E."/>
            <person name="Kohler A."/>
            <person name="Sanchez-Garcia M."/>
            <person name="Morin E."/>
            <person name="Andreopoulos B."/>
            <person name="Barry K.W."/>
            <person name="Bonito G."/>
            <person name="Buee M."/>
            <person name="Carver A."/>
            <person name="Chen C."/>
            <person name="Cichocki N."/>
            <person name="Clum A."/>
            <person name="Culley D."/>
            <person name="Crous P.W."/>
            <person name="Fauchery L."/>
            <person name="Girlanda M."/>
            <person name="Hayes R.D."/>
            <person name="Keri Z."/>
            <person name="LaButti K."/>
            <person name="Lipzen A."/>
            <person name="Lombard V."/>
            <person name="Magnuson J."/>
            <person name="Maillard F."/>
            <person name="Murat C."/>
            <person name="Nolan M."/>
            <person name="Ohm R.A."/>
            <person name="Pangilinan J."/>
            <person name="Pereira M.F."/>
            <person name="Perotto S."/>
            <person name="Peter M."/>
            <person name="Pfister S."/>
            <person name="Riley R."/>
            <person name="Sitrit Y."/>
            <person name="Stielow J.B."/>
            <person name="Szollosi G."/>
            <person name="Zifcakova L."/>
            <person name="Stursova M."/>
            <person name="Spatafora J.W."/>
            <person name="Tedersoo L."/>
            <person name="Vaario L.M."/>
            <person name="Yamada A."/>
            <person name="Yan M."/>
            <person name="Wang P."/>
            <person name="Xu J."/>
            <person name="Bruns T."/>
            <person name="Baldrian P."/>
            <person name="Vilgalys R."/>
            <person name="Dunand C."/>
            <person name="Henrissat B."/>
            <person name="Grigoriev I.V."/>
            <person name="Hibbett D."/>
            <person name="Nagy L.G."/>
            <person name="Martin F.M."/>
        </authorList>
    </citation>
    <scope>NUCLEOTIDE SEQUENCE</scope>
    <source>
        <strain evidence="1">UP504</strain>
    </source>
</reference>
<keyword evidence="2" id="KW-1185">Reference proteome</keyword>